<sequence>MPTPHQEQTRLETLTRFRVLGTPPEAELDRLAQLTAGLLRAPVVLINLVADGHGWFKAHHGTPRTSLQRGDLPCAHVIERGALTVFPDMTLDERTARSAFVTEDHLRFYAGAPLCTPEGVCLGTLAVLAPEPRASSDREGALLRDLAVVVMDALRSRCVILELEDARAHIRTLAFHDPLTGLPNRALLTEHLARAHAHAERHGEAFAVMLLDLDRFKLVNDTLGHGVGDQLLRGVAGRLRHAVRAEDIVARFAGDEFVLLLPDLHDAAHAERLAQTLMDALATPFTLDEHVLHAHFSAGISFYPEDGATAEALLRAADIAMYEAKLAGRGRCRTYNEDMRRQAHARQQLKARLGHAHFHLHYQPLVHLGTTQVVGVEAFLRWPQADGSWLAPQAFLPVAEENDVINRIGRWVLREACAQLQAWRATGRVEPDVYVSVNLSERQWQHPDLPAQVQALLHDTGLPPHCLVLELPEGALVSAADAALRTAQQLVRAGVRVALDGFGSGLSNLTQVQALPFGQLKMDRAFVAPLDGAPHAGTLAEAIIALGHGLHVPVVAKGVETKAQVQALRALGCDLGQGFWFGAPQPAQACTFLRPRVSGAAHAPHAAPGGPPLES</sequence>
<dbReference type="CDD" id="cd01949">
    <property type="entry name" value="GGDEF"/>
    <property type="match status" value="1"/>
</dbReference>
<dbReference type="PROSITE" id="PS50883">
    <property type="entry name" value="EAL"/>
    <property type="match status" value="1"/>
</dbReference>
<dbReference type="STRING" id="709986.Deima_0168"/>
<feature type="domain" description="EAL" evidence="1">
    <location>
        <begin position="342"/>
        <end position="598"/>
    </location>
</feature>
<dbReference type="KEGG" id="dmr:Deima_0168"/>
<dbReference type="RefSeq" id="WP_013555337.1">
    <property type="nucleotide sequence ID" value="NC_014958.1"/>
</dbReference>
<dbReference type="InterPro" id="IPR003018">
    <property type="entry name" value="GAF"/>
</dbReference>
<dbReference type="PANTHER" id="PTHR44757:SF2">
    <property type="entry name" value="BIOFILM ARCHITECTURE MAINTENANCE PROTEIN MBAA"/>
    <property type="match status" value="1"/>
</dbReference>
<protein>
    <submittedName>
        <fullName evidence="3">Diguanylate cyclase/phosphodiesterase with GAF sensor</fullName>
    </submittedName>
</protein>
<evidence type="ECO:0000259" key="2">
    <source>
        <dbReference type="PROSITE" id="PS50887"/>
    </source>
</evidence>
<dbReference type="Pfam" id="PF00990">
    <property type="entry name" value="GGDEF"/>
    <property type="match status" value="1"/>
</dbReference>
<dbReference type="SMART" id="SM00267">
    <property type="entry name" value="GGDEF"/>
    <property type="match status" value="1"/>
</dbReference>
<dbReference type="FunFam" id="3.30.70.270:FF:000001">
    <property type="entry name" value="Diguanylate cyclase domain protein"/>
    <property type="match status" value="1"/>
</dbReference>
<dbReference type="SMART" id="SM00052">
    <property type="entry name" value="EAL"/>
    <property type="match status" value="1"/>
</dbReference>
<dbReference type="Gene3D" id="3.30.70.270">
    <property type="match status" value="1"/>
</dbReference>
<evidence type="ECO:0000313" key="4">
    <source>
        <dbReference type="Proteomes" id="UP000008635"/>
    </source>
</evidence>
<dbReference type="EMBL" id="CP002454">
    <property type="protein sequence ID" value="ADV65832.1"/>
    <property type="molecule type" value="Genomic_DNA"/>
</dbReference>
<evidence type="ECO:0000313" key="3">
    <source>
        <dbReference type="EMBL" id="ADV65832.1"/>
    </source>
</evidence>
<proteinExistence type="predicted"/>
<dbReference type="Gene3D" id="3.20.20.450">
    <property type="entry name" value="EAL domain"/>
    <property type="match status" value="1"/>
</dbReference>
<dbReference type="InterPro" id="IPR043128">
    <property type="entry name" value="Rev_trsase/Diguanyl_cyclase"/>
</dbReference>
<accession>E8U3G1</accession>
<reference evidence="4" key="2">
    <citation type="submission" date="2011-01" db="EMBL/GenBank/DDBJ databases">
        <title>The complete genome of Deinococcus maricopensis DSM 21211.</title>
        <authorList>
            <consortium name="US DOE Joint Genome Institute (JGI-PGF)"/>
            <person name="Lucas S."/>
            <person name="Copeland A."/>
            <person name="Lapidus A."/>
            <person name="Goodwin L."/>
            <person name="Pitluck S."/>
            <person name="Kyrpides N."/>
            <person name="Mavromatis K."/>
            <person name="Pagani I."/>
            <person name="Ivanova N."/>
            <person name="Ovchinnikova G."/>
            <person name="Zeytun A."/>
            <person name="Detter J.C."/>
            <person name="Han C."/>
            <person name="Land M."/>
            <person name="Hauser L."/>
            <person name="Markowitz V."/>
            <person name="Cheng J.-F."/>
            <person name="Hugenholtz P."/>
            <person name="Woyke T."/>
            <person name="Wu D."/>
            <person name="Pukall R."/>
            <person name="Gehrich-Schroeter G."/>
            <person name="Brambilla E."/>
            <person name="Klenk H.-P."/>
            <person name="Eisen J.A."/>
        </authorList>
    </citation>
    <scope>NUCLEOTIDE SEQUENCE [LARGE SCALE GENOMIC DNA]</scope>
    <source>
        <strain evidence="4">DSM 21211 / LMG 22137 / NRRL B-23946 / LB-34</strain>
    </source>
</reference>
<dbReference type="SUPFAM" id="SSF141868">
    <property type="entry name" value="EAL domain-like"/>
    <property type="match status" value="1"/>
</dbReference>
<keyword evidence="4" id="KW-1185">Reference proteome</keyword>
<dbReference type="InterPro" id="IPR052155">
    <property type="entry name" value="Biofilm_reg_signaling"/>
</dbReference>
<dbReference type="AlphaFoldDB" id="E8U3G1"/>
<dbReference type="InterPro" id="IPR029016">
    <property type="entry name" value="GAF-like_dom_sf"/>
</dbReference>
<evidence type="ECO:0000259" key="1">
    <source>
        <dbReference type="PROSITE" id="PS50883"/>
    </source>
</evidence>
<dbReference type="NCBIfam" id="TIGR00254">
    <property type="entry name" value="GGDEF"/>
    <property type="match status" value="1"/>
</dbReference>
<dbReference type="InterPro" id="IPR029787">
    <property type="entry name" value="Nucleotide_cyclase"/>
</dbReference>
<dbReference type="Gene3D" id="3.30.450.40">
    <property type="match status" value="1"/>
</dbReference>
<dbReference type="InterPro" id="IPR001633">
    <property type="entry name" value="EAL_dom"/>
</dbReference>
<reference evidence="3 4" key="1">
    <citation type="journal article" date="2011" name="Stand. Genomic Sci.">
        <title>Complete genome sequence of Deinococcus maricopensis type strain (LB-34).</title>
        <authorList>
            <person name="Pukall R."/>
            <person name="Zeytun A."/>
            <person name="Lucas S."/>
            <person name="Lapidus A."/>
            <person name="Hammon N."/>
            <person name="Deshpande S."/>
            <person name="Nolan M."/>
            <person name="Cheng J.F."/>
            <person name="Pitluck S."/>
            <person name="Liolios K."/>
            <person name="Pagani I."/>
            <person name="Mikhailova N."/>
            <person name="Ivanova N."/>
            <person name="Mavromatis K."/>
            <person name="Pati A."/>
            <person name="Tapia R."/>
            <person name="Han C."/>
            <person name="Goodwin L."/>
            <person name="Chen A."/>
            <person name="Palaniappan K."/>
            <person name="Land M."/>
            <person name="Hauser L."/>
            <person name="Chang Y.J."/>
            <person name="Jeffries C.D."/>
            <person name="Brambilla E.M."/>
            <person name="Rohde M."/>
            <person name="Goker M."/>
            <person name="Detter J.C."/>
            <person name="Woyke T."/>
            <person name="Bristow J."/>
            <person name="Eisen J.A."/>
            <person name="Markowitz V."/>
            <person name="Hugenholtz P."/>
            <person name="Kyrpides N.C."/>
            <person name="Klenk H.P."/>
        </authorList>
    </citation>
    <scope>NUCLEOTIDE SEQUENCE [LARGE SCALE GENOMIC DNA]</scope>
    <source>
        <strain evidence="4">DSM 21211 / LMG 22137 / NRRL B-23946 / LB-34</strain>
    </source>
</reference>
<organism evidence="3 4">
    <name type="scientific">Deinococcus maricopensis (strain DSM 21211 / LMG 22137 / NRRL B-23946 / LB-34)</name>
    <dbReference type="NCBI Taxonomy" id="709986"/>
    <lineage>
        <taxon>Bacteria</taxon>
        <taxon>Thermotogati</taxon>
        <taxon>Deinococcota</taxon>
        <taxon>Deinococci</taxon>
        <taxon>Deinococcales</taxon>
        <taxon>Deinococcaceae</taxon>
        <taxon>Deinococcus</taxon>
    </lineage>
</organism>
<dbReference type="InterPro" id="IPR035919">
    <property type="entry name" value="EAL_sf"/>
</dbReference>
<dbReference type="eggNOG" id="COG5001">
    <property type="taxonomic scope" value="Bacteria"/>
</dbReference>
<dbReference type="Proteomes" id="UP000008635">
    <property type="component" value="Chromosome"/>
</dbReference>
<gene>
    <name evidence="3" type="ordered locus">Deima_0168</name>
</gene>
<dbReference type="PROSITE" id="PS50887">
    <property type="entry name" value="GGDEF"/>
    <property type="match status" value="1"/>
</dbReference>
<dbReference type="Pfam" id="PF00563">
    <property type="entry name" value="EAL"/>
    <property type="match status" value="1"/>
</dbReference>
<feature type="domain" description="GGDEF" evidence="2">
    <location>
        <begin position="204"/>
        <end position="337"/>
    </location>
</feature>
<dbReference type="Pfam" id="PF01590">
    <property type="entry name" value="GAF"/>
    <property type="match status" value="1"/>
</dbReference>
<dbReference type="InterPro" id="IPR000160">
    <property type="entry name" value="GGDEF_dom"/>
</dbReference>
<dbReference type="PANTHER" id="PTHR44757">
    <property type="entry name" value="DIGUANYLATE CYCLASE DGCP"/>
    <property type="match status" value="1"/>
</dbReference>
<dbReference type="SUPFAM" id="SSF55781">
    <property type="entry name" value="GAF domain-like"/>
    <property type="match status" value="1"/>
</dbReference>
<name>E8U3G1_DEIML</name>
<dbReference type="SUPFAM" id="SSF55073">
    <property type="entry name" value="Nucleotide cyclase"/>
    <property type="match status" value="1"/>
</dbReference>
<dbReference type="CDD" id="cd01948">
    <property type="entry name" value="EAL"/>
    <property type="match status" value="1"/>
</dbReference>
<dbReference type="HOGENOM" id="CLU_000445_70_50_0"/>